<dbReference type="NCBIfam" id="TIGR00225">
    <property type="entry name" value="prc"/>
    <property type="match status" value="1"/>
</dbReference>
<dbReference type="PROSITE" id="PS50106">
    <property type="entry name" value="PDZ"/>
    <property type="match status" value="1"/>
</dbReference>
<dbReference type="Proteomes" id="UP001626537">
    <property type="component" value="Chromosome"/>
</dbReference>
<dbReference type="InterPro" id="IPR029045">
    <property type="entry name" value="ClpP/crotonase-like_dom_sf"/>
</dbReference>
<dbReference type="Pfam" id="PF03572">
    <property type="entry name" value="Peptidase_S41"/>
    <property type="match status" value="1"/>
</dbReference>
<dbReference type="Pfam" id="PF17804">
    <property type="entry name" value="TSP_NTD"/>
    <property type="match status" value="1"/>
</dbReference>
<dbReference type="InterPro" id="IPR040573">
    <property type="entry name" value="TSP_N"/>
</dbReference>
<evidence type="ECO:0000256" key="4">
    <source>
        <dbReference type="ARBA" id="ARBA00022825"/>
    </source>
</evidence>
<dbReference type="CDD" id="cd07560">
    <property type="entry name" value="Peptidase_S41_CPP"/>
    <property type="match status" value="1"/>
</dbReference>
<dbReference type="Pfam" id="PF11818">
    <property type="entry name" value="DUF3340"/>
    <property type="match status" value="1"/>
</dbReference>
<feature type="compositionally biased region" description="Acidic residues" evidence="6">
    <location>
        <begin position="685"/>
        <end position="697"/>
    </location>
</feature>
<dbReference type="SMART" id="SM00245">
    <property type="entry name" value="TSPc"/>
    <property type="match status" value="1"/>
</dbReference>
<comment type="similarity">
    <text evidence="1 5">Belongs to the peptidase S41A family.</text>
</comment>
<dbReference type="InterPro" id="IPR020992">
    <property type="entry name" value="Tail_Prtase_C"/>
</dbReference>
<evidence type="ECO:0000313" key="9">
    <source>
        <dbReference type="Proteomes" id="UP001626537"/>
    </source>
</evidence>
<accession>A0ABZ0I4Y4</accession>
<feature type="compositionally biased region" description="Acidic residues" evidence="6">
    <location>
        <begin position="646"/>
        <end position="671"/>
    </location>
</feature>
<dbReference type="EMBL" id="CP136864">
    <property type="protein sequence ID" value="WOJ94086.1"/>
    <property type="molecule type" value="Genomic_DNA"/>
</dbReference>
<dbReference type="SUPFAM" id="SSF52096">
    <property type="entry name" value="ClpP/crotonase"/>
    <property type="match status" value="1"/>
</dbReference>
<keyword evidence="9" id="KW-1185">Reference proteome</keyword>
<dbReference type="InterPro" id="IPR001478">
    <property type="entry name" value="PDZ"/>
</dbReference>
<dbReference type="EC" id="3.4.21.102" evidence="8"/>
<feature type="region of interest" description="Disordered" evidence="6">
    <location>
        <begin position="631"/>
        <end position="702"/>
    </location>
</feature>
<proteinExistence type="inferred from homology"/>
<keyword evidence="2 5" id="KW-0645">Protease</keyword>
<dbReference type="InterPro" id="IPR004447">
    <property type="entry name" value="Peptidase_S41A"/>
</dbReference>
<dbReference type="PANTHER" id="PTHR32060:SF22">
    <property type="entry name" value="CARBOXYL-TERMINAL-PROCESSING PEPTIDASE 3, CHLOROPLASTIC"/>
    <property type="match status" value="1"/>
</dbReference>
<dbReference type="Gene3D" id="3.90.226.10">
    <property type="entry name" value="2-enoyl-CoA Hydratase, Chain A, domain 1"/>
    <property type="match status" value="1"/>
</dbReference>
<dbReference type="Gene3D" id="2.30.42.10">
    <property type="match status" value="1"/>
</dbReference>
<evidence type="ECO:0000256" key="2">
    <source>
        <dbReference type="ARBA" id="ARBA00022670"/>
    </source>
</evidence>
<name>A0ABZ0I4Y4_9GAMM</name>
<dbReference type="Pfam" id="PF00595">
    <property type="entry name" value="PDZ"/>
    <property type="match status" value="1"/>
</dbReference>
<dbReference type="PANTHER" id="PTHR32060">
    <property type="entry name" value="TAIL-SPECIFIC PROTEASE"/>
    <property type="match status" value="1"/>
</dbReference>
<evidence type="ECO:0000313" key="8">
    <source>
        <dbReference type="EMBL" id="WOJ94086.1"/>
    </source>
</evidence>
<reference evidence="8 9" key="1">
    <citation type="submission" date="2023-10" db="EMBL/GenBank/DDBJ databases">
        <title>Two novel species belonging to the OM43/NOR5 clade.</title>
        <authorList>
            <person name="Park M."/>
        </authorList>
    </citation>
    <scope>NUCLEOTIDE SEQUENCE [LARGE SCALE GENOMIC DNA]</scope>
    <source>
        <strain evidence="8 9">IMCC43200</strain>
    </source>
</reference>
<evidence type="ECO:0000256" key="5">
    <source>
        <dbReference type="RuleBase" id="RU004404"/>
    </source>
</evidence>
<evidence type="ECO:0000256" key="3">
    <source>
        <dbReference type="ARBA" id="ARBA00022801"/>
    </source>
</evidence>
<dbReference type="SUPFAM" id="SSF50156">
    <property type="entry name" value="PDZ domain-like"/>
    <property type="match status" value="1"/>
</dbReference>
<organism evidence="8 9">
    <name type="scientific">Congregibacter variabilis</name>
    <dbReference type="NCBI Taxonomy" id="3081200"/>
    <lineage>
        <taxon>Bacteria</taxon>
        <taxon>Pseudomonadati</taxon>
        <taxon>Pseudomonadota</taxon>
        <taxon>Gammaproteobacteria</taxon>
        <taxon>Cellvibrionales</taxon>
        <taxon>Halieaceae</taxon>
        <taxon>Congregibacter</taxon>
    </lineage>
</organism>
<dbReference type="GO" id="GO:0004252">
    <property type="term" value="F:serine-type endopeptidase activity"/>
    <property type="evidence" value="ECO:0007669"/>
    <property type="project" value="UniProtKB-EC"/>
</dbReference>
<sequence length="743" mass="83419">MRKAILNTAAVLTLTTGLGLSPSSSALIEYSKAQQETATELVEQLEQRHYAKLKYNDELSSAHLDNYLDNLDGSKMFFTAADIASFERFRTQMDDELSNGRLDAGFTIFNRFHDHLSTRLEALVETLPQMIDAMDFTIDERYQLDIDTLAWAQDQAELDERWRLQIKNQVLNLRLADKPQEEIAKTLVKRYTNQLSRVNQYNSQDAFQIYANALTELYDPHTNYFSPRRSENFNINMRLSLEGIGAVLSPEDEYTRVARIVPAGPADKQGELKPSDRIVAVGQDEDGPFEDVIGWRLDEVVELIRGPKGSTVRLQVLPAKGGTDAERKTIKIVRNKVKLEEQSAQKRILELPKGNGETIRVGVIDIPTFYIDFEAMRRGDENYKSTTRDVKKLIAELEEENVEGMIVDLRRNGGGSLQEANDLTGLFIEYGPTVQIRHSSRRVWRDGKRLRSTYYDGPLVVLINRLSASASEIFAGAIQDYDRGLIVGDRSYGKGTVQTMVPLTEGQLKITESKFYRISGDSTQHRGVVPDISFPSLYDPEEIGESALDNALDWDQINPVRHRRYSNVDSLVPQLTEIFETRSSSNPEFLYLQDQLAVAEENRAITSVSLNETVRREERKQREERALTIENRRRAARGEEPLASLDELDESDDEAADDAVADADVDADTEAENTNGSSAVASSDDSADEETPEAEDSTPEKVIVSAEEIASEDVLLSEAGNILVDALVLQERAYALTAAKQDN</sequence>
<keyword evidence="3 5" id="KW-0378">Hydrolase</keyword>
<keyword evidence="4 5" id="KW-0720">Serine protease</keyword>
<evidence type="ECO:0000256" key="6">
    <source>
        <dbReference type="SAM" id="MobiDB-lite"/>
    </source>
</evidence>
<dbReference type="CDD" id="cd06782">
    <property type="entry name" value="cpPDZ_CPP-like"/>
    <property type="match status" value="1"/>
</dbReference>
<protein>
    <submittedName>
        <fullName evidence="8">Carboxy terminal-processing peptidase</fullName>
        <ecNumber evidence="8">3.4.21.102</ecNumber>
    </submittedName>
</protein>
<dbReference type="RefSeq" id="WP_407348725.1">
    <property type="nucleotide sequence ID" value="NZ_CP136864.1"/>
</dbReference>
<dbReference type="InterPro" id="IPR036034">
    <property type="entry name" value="PDZ_sf"/>
</dbReference>
<dbReference type="SMART" id="SM00228">
    <property type="entry name" value="PDZ"/>
    <property type="match status" value="1"/>
</dbReference>
<feature type="domain" description="PDZ" evidence="7">
    <location>
        <begin position="234"/>
        <end position="305"/>
    </location>
</feature>
<gene>
    <name evidence="8" type="ORF">R0135_02695</name>
</gene>
<evidence type="ECO:0000256" key="1">
    <source>
        <dbReference type="ARBA" id="ARBA00009179"/>
    </source>
</evidence>
<dbReference type="InterPro" id="IPR005151">
    <property type="entry name" value="Tail-specific_protease"/>
</dbReference>
<feature type="compositionally biased region" description="Basic and acidic residues" evidence="6">
    <location>
        <begin position="631"/>
        <end position="640"/>
    </location>
</feature>
<evidence type="ECO:0000259" key="7">
    <source>
        <dbReference type="PROSITE" id="PS50106"/>
    </source>
</evidence>